<dbReference type="InterPro" id="IPR020806">
    <property type="entry name" value="PKS_PP-bd"/>
</dbReference>
<dbReference type="GO" id="GO:0072330">
    <property type="term" value="P:monocarboxylic acid biosynthetic process"/>
    <property type="evidence" value="ECO:0007669"/>
    <property type="project" value="UniProtKB-ARBA"/>
</dbReference>
<keyword evidence="3" id="KW-0597">Phosphoprotein</keyword>
<feature type="domain" description="Carrier" evidence="6">
    <location>
        <begin position="545"/>
        <end position="620"/>
    </location>
</feature>
<dbReference type="FunFam" id="3.40.50.980:FF:000001">
    <property type="entry name" value="Non-ribosomal peptide synthetase"/>
    <property type="match status" value="2"/>
</dbReference>
<dbReference type="Pfam" id="PF00501">
    <property type="entry name" value="AMP-binding"/>
    <property type="match status" value="2"/>
</dbReference>
<evidence type="ECO:0000256" key="3">
    <source>
        <dbReference type="ARBA" id="ARBA00022553"/>
    </source>
</evidence>
<organism evidence="7 8">
    <name type="scientific">Longimicrobium terrae</name>
    <dbReference type="NCBI Taxonomy" id="1639882"/>
    <lineage>
        <taxon>Bacteria</taxon>
        <taxon>Pseudomonadati</taxon>
        <taxon>Gemmatimonadota</taxon>
        <taxon>Longimicrobiia</taxon>
        <taxon>Longimicrobiales</taxon>
        <taxon>Longimicrobiaceae</taxon>
        <taxon>Longimicrobium</taxon>
    </lineage>
</organism>
<feature type="domain" description="Carrier" evidence="6">
    <location>
        <begin position="2017"/>
        <end position="2092"/>
    </location>
</feature>
<dbReference type="InterPro" id="IPR000873">
    <property type="entry name" value="AMP-dep_synth/lig_dom"/>
</dbReference>
<dbReference type="FunFam" id="1.10.1200.10:FF:000016">
    <property type="entry name" value="Non-ribosomal peptide synthase"/>
    <property type="match status" value="1"/>
</dbReference>
<dbReference type="PROSITE" id="PS00455">
    <property type="entry name" value="AMP_BINDING"/>
    <property type="match status" value="2"/>
</dbReference>
<dbReference type="FunFam" id="1.10.1200.10:FF:000005">
    <property type="entry name" value="Nonribosomal peptide synthetase 1"/>
    <property type="match status" value="1"/>
</dbReference>
<dbReference type="Pfam" id="PF00668">
    <property type="entry name" value="Condensation"/>
    <property type="match status" value="1"/>
</dbReference>
<dbReference type="InterPro" id="IPR036736">
    <property type="entry name" value="ACP-like_sf"/>
</dbReference>
<proteinExistence type="predicted"/>
<comment type="caution">
    <text evidence="7">The sequence shown here is derived from an EMBL/GenBank/DDBJ whole genome shotgun (WGS) entry which is preliminary data.</text>
</comment>
<dbReference type="GO" id="GO:0031177">
    <property type="term" value="F:phosphopantetheine binding"/>
    <property type="evidence" value="ECO:0007669"/>
    <property type="project" value="InterPro"/>
</dbReference>
<dbReference type="RefSeq" id="WP_170032170.1">
    <property type="nucleotide sequence ID" value="NZ_JABDTL010000001.1"/>
</dbReference>
<dbReference type="InterPro" id="IPR023213">
    <property type="entry name" value="CAT-like_dom_sf"/>
</dbReference>
<dbReference type="Gene3D" id="3.30.559.30">
    <property type="entry name" value="Nonribosomal peptide synthetase, condensation domain"/>
    <property type="match status" value="1"/>
</dbReference>
<dbReference type="PANTHER" id="PTHR45527">
    <property type="entry name" value="NONRIBOSOMAL PEPTIDE SYNTHETASE"/>
    <property type="match status" value="1"/>
</dbReference>
<keyword evidence="8" id="KW-1185">Reference proteome</keyword>
<dbReference type="Gene3D" id="3.40.50.1820">
    <property type="entry name" value="alpha/beta hydrolase"/>
    <property type="match status" value="1"/>
</dbReference>
<dbReference type="Pfam" id="PF13193">
    <property type="entry name" value="AMP-binding_C"/>
    <property type="match status" value="1"/>
</dbReference>
<dbReference type="SUPFAM" id="SSF52777">
    <property type="entry name" value="CoA-dependent acyltransferases"/>
    <property type="match status" value="2"/>
</dbReference>
<dbReference type="FunFam" id="2.30.38.10:FF:000001">
    <property type="entry name" value="Non-ribosomal peptide synthetase PvdI"/>
    <property type="match status" value="1"/>
</dbReference>
<dbReference type="GO" id="GO:0003824">
    <property type="term" value="F:catalytic activity"/>
    <property type="evidence" value="ECO:0007669"/>
    <property type="project" value="InterPro"/>
</dbReference>
<gene>
    <name evidence="7" type="ORF">HNQ61_003855</name>
</gene>
<evidence type="ECO:0000256" key="5">
    <source>
        <dbReference type="SAM" id="MobiDB-lite"/>
    </source>
</evidence>
<reference evidence="7 8" key="1">
    <citation type="submission" date="2020-08" db="EMBL/GenBank/DDBJ databases">
        <title>Genomic Encyclopedia of Type Strains, Phase IV (KMG-IV): sequencing the most valuable type-strain genomes for metagenomic binning, comparative biology and taxonomic classification.</title>
        <authorList>
            <person name="Goeker M."/>
        </authorList>
    </citation>
    <scope>NUCLEOTIDE SEQUENCE [LARGE SCALE GENOMIC DNA]</scope>
    <source>
        <strain evidence="7 8">DSM 29007</strain>
    </source>
</reference>
<evidence type="ECO:0000313" key="8">
    <source>
        <dbReference type="Proteomes" id="UP000582837"/>
    </source>
</evidence>
<evidence type="ECO:0000256" key="1">
    <source>
        <dbReference type="ARBA" id="ARBA00001957"/>
    </source>
</evidence>
<feature type="region of interest" description="Disordered" evidence="5">
    <location>
        <begin position="1992"/>
        <end position="2015"/>
    </location>
</feature>
<dbReference type="InterPro" id="IPR029063">
    <property type="entry name" value="SAM-dependent_MTases_sf"/>
</dbReference>
<dbReference type="PROSITE" id="PS50075">
    <property type="entry name" value="CARRIER"/>
    <property type="match status" value="2"/>
</dbReference>
<dbReference type="SMART" id="SM00823">
    <property type="entry name" value="PKS_PP"/>
    <property type="match status" value="2"/>
</dbReference>
<dbReference type="NCBIfam" id="TIGR01733">
    <property type="entry name" value="AA-adenyl-dom"/>
    <property type="match status" value="2"/>
</dbReference>
<dbReference type="Gene3D" id="3.30.559.10">
    <property type="entry name" value="Chloramphenicol acetyltransferase-like domain"/>
    <property type="match status" value="1"/>
</dbReference>
<dbReference type="InterPro" id="IPR010071">
    <property type="entry name" value="AA_adenyl_dom"/>
</dbReference>
<dbReference type="Gene3D" id="2.30.38.10">
    <property type="entry name" value="Luciferase, Domain 3"/>
    <property type="match status" value="2"/>
</dbReference>
<accession>A0A841H2H4</accession>
<dbReference type="Gene3D" id="3.30.300.30">
    <property type="match status" value="3"/>
</dbReference>
<dbReference type="GO" id="GO:0005829">
    <property type="term" value="C:cytosol"/>
    <property type="evidence" value="ECO:0007669"/>
    <property type="project" value="TreeGrafter"/>
</dbReference>
<dbReference type="Pfam" id="PF08242">
    <property type="entry name" value="Methyltransf_12"/>
    <property type="match status" value="1"/>
</dbReference>
<dbReference type="FunFam" id="3.40.50.12780:FF:000012">
    <property type="entry name" value="Non-ribosomal peptide synthetase"/>
    <property type="match status" value="1"/>
</dbReference>
<evidence type="ECO:0000313" key="7">
    <source>
        <dbReference type="EMBL" id="MBB6072193.1"/>
    </source>
</evidence>
<dbReference type="InterPro" id="IPR020845">
    <property type="entry name" value="AMP-binding_CS"/>
</dbReference>
<dbReference type="InterPro" id="IPR001242">
    <property type="entry name" value="Condensation_dom"/>
</dbReference>
<dbReference type="GO" id="GO:0043041">
    <property type="term" value="P:amino acid activation for nonribosomal peptide biosynthetic process"/>
    <property type="evidence" value="ECO:0007669"/>
    <property type="project" value="TreeGrafter"/>
</dbReference>
<keyword evidence="2" id="KW-0596">Phosphopantetheine</keyword>
<dbReference type="FunFam" id="3.30.559.10:FF:000012">
    <property type="entry name" value="Non-ribosomal peptide synthetase"/>
    <property type="match status" value="1"/>
</dbReference>
<sequence length="2125" mass="226969">MIAISGFHPLGGPHEARPFPSPGTAGGWSGGVHRRIEAAAHAAPDATAAALADSVLSYARLNAGANRLARRLLRAGVKADARVGIVMERGPELAVALLAVLKAGAAYVPVDPDSPEDRTRFLLADSGAALVLTDAASAARVPEGSPPVIVVALEDGAGEDEGDLPADAEPDALAYVIYTSGTTGRPKGVGVTHRALDTHCDTVIGLYRLSPADRVAQVASLGFDISVEEIIPTWAAGAAVVFRPAHLSAYGAAFHRWLEGSGITLLNVPTAFWHSWTGDLSTGGGALPPALRLVIVGGERALPHVWDAWARIAGPAVTWINCYGPTETTVGVTAHVRGPGFAEPGRGDIPIGHPLPDAAVHVLDEAMRPVAPGDEGELVVGGPRVARGYLGRPGTTAESFVPDPFSAEPGARMYRTGDRARWPAGGEIEFLGRVDGQVKVGGFRVEPAEVEAVLSAHPGVVASVVVAREDAPGRRRLIGYWVTEPDAPPSDESLRAWLMSRLPAWMVPATLVRLDALPLTASGKVDRRALPAPVQELLAEERGTAPRTPTQQVLAEVWADVLGAARIGEYDDFFALGGHSLLGMQVMSRIRQLLGVEIPVRALFDAPTLATFAEVVDEWRGVDSGPGQPPLEPADRAGALPLSFAQQRLWFLHQLEPESPFYNIPAAIRLEGALDAEALRRALQEIVRRHEALRTVYPVSSGQPAQLVLPAERFDLPVHDLTALSANAHDAAVAEAARRESVRRYDLERDGMLRATLLRLGAESHVLLINLHHVAGDGWSLGVLFHELGALYGDLARGRAPSLPPLPVQYADYAVWQRRWLTEAVLETQLAYWRERLGDAPPQLELPTDRARPAVQSHRGDVVRFRIPAALTDRLHAFARAEGATLYMTLLAGLNVLLHRWSGQDDVVVGSPIAGRVRRELEGLIGFFVNTMALRTDLRGEPGFRELVGRVREATLDAYAHQDLPFERIVEELQPERSLSRSPVFQVSLVLQNAPTPPMEMAGLQLRLDNLSSATSKFDLALEFVEDADGLAGEAEFAADLWDRSTVERMAAQLAQVLDAAIADPTLPIHRIPILPAAEKAKVTAAWTRGGAAVSSLPVHRAFEAAAARTPDAIALEQGGRRVTFGELDARANRIARALMARGIGTESRVGVFAERAPETVAALLGILKAGGAYVPLDPRYPAARLRYMARQADVSLILAQDHIAERLPDTGAAQASIGALWRAEGDPSPVTVETDEAALAYVIYTSGSTGEPKGVAVPHGSLSAYLGWATAWYDLGGRGAPVHSPLAFDLTVSSLWLPLLRGEPVILVADSEGPDGLAAALRAHSGLGLVKLTPTHLSLLRNQLGAEAGAAAPRAFVIGGESLEGEVAAFWGAYAPDAVLFNEYGPTEATVGCCVQRVPAGVEYAGAVPIGRPVPGTRLYVLDAHGEPSPIGVPGELWIGGAQLARGYLGRPGATAERFVPDPFSDIAGARAYRTGDRVRWLADGTLDFLGRLDDMVKIRGFRIEPAEVEAVLAQHPEVSDAAVDVRADAGGEPRLVGYVVPAPEPEDAAVAGSVDADDPADAQVSQWESVFEGMYGGSAADDVTFNIVGWNSSYTGAPIPAAQMREWVDRTADRILALKPRRVLELGVGSGLFLFRVAPHAQSYTGCDLSPTAIRNLHDALPRSGLRLPPVRLMARPADDLHGFGPGEFDTVILNSVIQYFPSAAYLARVLEGAVDRVADGGAVFVGDVRSLATLSAFHAGTEAAHLPGDAPAAELRARLIRRAEEEEELVLDPRFFAALRARVPRIRRVEVKVKRGEHRNELSAHRYDVILHVGGKDRAPVPARELAWGAEVDRVEHLRALLKAGAALRVSSIPDTRVIGEVRLADAAAHAGTGVSIDALLADEEMGGADPEALYRLGEERGMRTELRPSAEHPGCMDAAFIPRVAGEGAPAFAAPVADRPLAGWSNDPRRGARIRRLVPALRAFLRDHLPEYMVPAALVVVDEFPQTENGKTDRRALPDPPQTRAAGGRAYRAPVTETESLLCALWAELLRVDAVGADDDFFELGGHSLLATVLVSRVREMFGVEMPLHRVFQTPTVAGLAAAVDEENEQVTARLLAELDELSDDEARALLALEAEGVVDR</sequence>
<dbReference type="PANTHER" id="PTHR45527:SF1">
    <property type="entry name" value="FATTY ACID SYNTHASE"/>
    <property type="match status" value="1"/>
</dbReference>
<dbReference type="CDD" id="cd02440">
    <property type="entry name" value="AdoMet_MTases"/>
    <property type="match status" value="1"/>
</dbReference>
<dbReference type="CDD" id="cd05930">
    <property type="entry name" value="A_NRPS"/>
    <property type="match status" value="2"/>
</dbReference>
<dbReference type="InterPro" id="IPR013217">
    <property type="entry name" value="Methyltransf_12"/>
</dbReference>
<name>A0A841H2H4_9BACT</name>
<dbReference type="Proteomes" id="UP000582837">
    <property type="component" value="Unassembled WGS sequence"/>
</dbReference>
<dbReference type="InterPro" id="IPR029058">
    <property type="entry name" value="AB_hydrolase_fold"/>
</dbReference>
<dbReference type="GO" id="GO:0009403">
    <property type="term" value="P:toxin biosynthetic process"/>
    <property type="evidence" value="ECO:0007669"/>
    <property type="project" value="UniProtKB-ARBA"/>
</dbReference>
<dbReference type="InterPro" id="IPR009081">
    <property type="entry name" value="PP-bd_ACP"/>
</dbReference>
<evidence type="ECO:0000256" key="2">
    <source>
        <dbReference type="ARBA" id="ARBA00022450"/>
    </source>
</evidence>
<protein>
    <submittedName>
        <fullName evidence="7">Amino acid adenylation domain-containing protein</fullName>
    </submittedName>
</protein>
<dbReference type="SUPFAM" id="SSF47336">
    <property type="entry name" value="ACP-like"/>
    <property type="match status" value="2"/>
</dbReference>
<comment type="cofactor">
    <cofactor evidence="1">
        <name>pantetheine 4'-phosphate</name>
        <dbReference type="ChEBI" id="CHEBI:47942"/>
    </cofactor>
</comment>
<dbReference type="CDD" id="cd19531">
    <property type="entry name" value="LCL_NRPS-like"/>
    <property type="match status" value="1"/>
</dbReference>
<dbReference type="SUPFAM" id="SSF56801">
    <property type="entry name" value="Acetyl-CoA synthetase-like"/>
    <property type="match status" value="2"/>
</dbReference>
<evidence type="ECO:0000259" key="6">
    <source>
        <dbReference type="PROSITE" id="PS50075"/>
    </source>
</evidence>
<dbReference type="EMBL" id="JACHIA010000013">
    <property type="protein sequence ID" value="MBB6072193.1"/>
    <property type="molecule type" value="Genomic_DNA"/>
</dbReference>
<evidence type="ECO:0000256" key="4">
    <source>
        <dbReference type="ARBA" id="ARBA00022737"/>
    </source>
</evidence>
<dbReference type="Gene3D" id="1.10.1200.10">
    <property type="entry name" value="ACP-like"/>
    <property type="match status" value="1"/>
</dbReference>
<dbReference type="SUPFAM" id="SSF53335">
    <property type="entry name" value="S-adenosyl-L-methionine-dependent methyltransferases"/>
    <property type="match status" value="1"/>
</dbReference>
<dbReference type="InterPro" id="IPR025110">
    <property type="entry name" value="AMP-bd_C"/>
</dbReference>
<keyword evidence="4" id="KW-0677">Repeat</keyword>
<dbReference type="InterPro" id="IPR045851">
    <property type="entry name" value="AMP-bd_C_sf"/>
</dbReference>
<dbReference type="Gene3D" id="3.40.50.980">
    <property type="match status" value="4"/>
</dbReference>
<dbReference type="Gene3D" id="3.40.50.150">
    <property type="entry name" value="Vaccinia Virus protein VP39"/>
    <property type="match status" value="1"/>
</dbReference>
<dbReference type="Pfam" id="PF00550">
    <property type="entry name" value="PP-binding"/>
    <property type="match status" value="2"/>
</dbReference>